<evidence type="ECO:0000256" key="3">
    <source>
        <dbReference type="ARBA" id="ARBA00001941"/>
    </source>
</evidence>
<keyword evidence="10" id="KW-0378">Hydrolase</keyword>
<dbReference type="Pfam" id="PF13023">
    <property type="entry name" value="HD_3"/>
    <property type="match status" value="1"/>
</dbReference>
<dbReference type="SUPFAM" id="SSF109604">
    <property type="entry name" value="HD-domain/PDEase-like"/>
    <property type="match status" value="1"/>
</dbReference>
<evidence type="ECO:0000256" key="1">
    <source>
        <dbReference type="ARBA" id="ARBA00001638"/>
    </source>
</evidence>
<dbReference type="GO" id="GO:0046872">
    <property type="term" value="F:metal ion binding"/>
    <property type="evidence" value="ECO:0007669"/>
    <property type="project" value="UniProtKB-KW"/>
</dbReference>
<dbReference type="PANTHER" id="PTHR11845">
    <property type="entry name" value="5'-DEOXYNUCLEOTIDASE HDDC2"/>
    <property type="match status" value="1"/>
</dbReference>
<evidence type="ECO:0000256" key="7">
    <source>
        <dbReference type="ARBA" id="ARBA00011738"/>
    </source>
</evidence>
<evidence type="ECO:0000256" key="6">
    <source>
        <dbReference type="ARBA" id="ARBA00009999"/>
    </source>
</evidence>
<evidence type="ECO:0000256" key="10">
    <source>
        <dbReference type="ARBA" id="ARBA00022801"/>
    </source>
</evidence>
<evidence type="ECO:0000256" key="9">
    <source>
        <dbReference type="ARBA" id="ARBA00022723"/>
    </source>
</evidence>
<dbReference type="RefSeq" id="XP_024662746.1">
    <property type="nucleotide sequence ID" value="XM_024806978.1"/>
</dbReference>
<evidence type="ECO:0000256" key="5">
    <source>
        <dbReference type="ARBA" id="ARBA00004074"/>
    </source>
</evidence>
<evidence type="ECO:0000313" key="14">
    <source>
        <dbReference type="EMBL" id="PRT52800.1"/>
    </source>
</evidence>
<keyword evidence="12" id="KW-0170">Cobalt</keyword>
<dbReference type="InterPro" id="IPR006674">
    <property type="entry name" value="HD_domain"/>
</dbReference>
<evidence type="ECO:0000259" key="13">
    <source>
        <dbReference type="SMART" id="SM00471"/>
    </source>
</evidence>
<dbReference type="SMART" id="SM00471">
    <property type="entry name" value="HDc"/>
    <property type="match status" value="1"/>
</dbReference>
<accession>A0A2T0FCW0</accession>
<keyword evidence="11" id="KW-0460">Magnesium</keyword>
<evidence type="ECO:0000256" key="12">
    <source>
        <dbReference type="ARBA" id="ARBA00023285"/>
    </source>
</evidence>
<comment type="subunit">
    <text evidence="7">Homodimer.</text>
</comment>
<reference evidence="14 15" key="1">
    <citation type="submission" date="2017-04" db="EMBL/GenBank/DDBJ databases">
        <title>Genome sequencing of [Candida] sorbophila.</title>
        <authorList>
            <person name="Ahn J.O."/>
        </authorList>
    </citation>
    <scope>NUCLEOTIDE SEQUENCE [LARGE SCALE GENOMIC DNA]</scope>
    <source>
        <strain evidence="14 15">DS02</strain>
    </source>
</reference>
<comment type="cofactor">
    <cofactor evidence="4">
        <name>Mg(2+)</name>
        <dbReference type="ChEBI" id="CHEBI:18420"/>
    </cofactor>
</comment>
<comment type="similarity">
    <text evidence="6">Belongs to the HDDC2 family.</text>
</comment>
<evidence type="ECO:0000256" key="8">
    <source>
        <dbReference type="ARBA" id="ARBA00012964"/>
    </source>
</evidence>
<evidence type="ECO:0000313" key="15">
    <source>
        <dbReference type="Proteomes" id="UP000238350"/>
    </source>
</evidence>
<dbReference type="FunFam" id="1.10.3210.10:FF:000011">
    <property type="entry name" value="HD domain-containing protein 2"/>
    <property type="match status" value="1"/>
</dbReference>
<dbReference type="EMBL" id="NDIQ01000001">
    <property type="protein sequence ID" value="PRT52800.1"/>
    <property type="molecule type" value="Genomic_DNA"/>
</dbReference>
<gene>
    <name evidence="14" type="ORF">B9G98_00420</name>
</gene>
<evidence type="ECO:0000256" key="11">
    <source>
        <dbReference type="ARBA" id="ARBA00022842"/>
    </source>
</evidence>
<proteinExistence type="inferred from homology"/>
<sequence length="209" mass="23942">MWTVESAIPGDLKERIARLAANNAPPFAYMAAFLEIVSRLKTQKRTGWIDRDVPQPESIADHMYRMGVISMLSGRSDLDIGRCVQIALVHDIAESIVGDITPYADVTKEEKHRRELEAIIYIRDLVSNFNKQAGELIYDLWNQYENQTSPEAVLVKDIDKFELLVQASEYQIMHPKIDLSEFRAVKDLIKTDEVKEWAEGLESYTNINI</sequence>
<comment type="caution">
    <text evidence="14">The sequence shown here is derived from an EMBL/GenBank/DDBJ whole genome shotgun (WGS) entry which is preliminary data.</text>
</comment>
<dbReference type="GO" id="GO:0009159">
    <property type="term" value="P:deoxyribonucleoside monophosphate catabolic process"/>
    <property type="evidence" value="ECO:0007669"/>
    <property type="project" value="UniProtKB-ARBA"/>
</dbReference>
<protein>
    <recommendedName>
        <fullName evidence="8">5'-deoxynucleotidase</fullName>
        <ecNumber evidence="8">3.1.3.89</ecNumber>
    </recommendedName>
</protein>
<name>A0A2T0FCW0_9ASCO</name>
<keyword evidence="9" id="KW-0479">Metal-binding</keyword>
<comment type="cofactor">
    <cofactor evidence="3">
        <name>Co(2+)</name>
        <dbReference type="ChEBI" id="CHEBI:48828"/>
    </cofactor>
</comment>
<dbReference type="GO" id="GO:0005737">
    <property type="term" value="C:cytoplasm"/>
    <property type="evidence" value="ECO:0007669"/>
    <property type="project" value="TreeGrafter"/>
</dbReference>
<dbReference type="PANTHER" id="PTHR11845:SF13">
    <property type="entry name" value="5'-DEOXYNUCLEOTIDASE HDDC2"/>
    <property type="match status" value="1"/>
</dbReference>
<dbReference type="GO" id="GO:0002953">
    <property type="term" value="F:5'-deoxynucleotidase activity"/>
    <property type="evidence" value="ECO:0007669"/>
    <property type="project" value="UniProtKB-EC"/>
</dbReference>
<dbReference type="OrthoDB" id="10254258at2759"/>
<dbReference type="GeneID" id="36514169"/>
<dbReference type="Proteomes" id="UP000238350">
    <property type="component" value="Unassembled WGS sequence"/>
</dbReference>
<organism evidence="14 15">
    <name type="scientific">Wickerhamiella sorbophila</name>
    <dbReference type="NCBI Taxonomy" id="45607"/>
    <lineage>
        <taxon>Eukaryota</taxon>
        <taxon>Fungi</taxon>
        <taxon>Dikarya</taxon>
        <taxon>Ascomycota</taxon>
        <taxon>Saccharomycotina</taxon>
        <taxon>Dipodascomycetes</taxon>
        <taxon>Dipodascales</taxon>
        <taxon>Trichomonascaceae</taxon>
        <taxon>Wickerhamiella</taxon>
    </lineage>
</organism>
<dbReference type="AlphaFoldDB" id="A0A2T0FCW0"/>
<dbReference type="InterPro" id="IPR003607">
    <property type="entry name" value="HD/PDEase_dom"/>
</dbReference>
<dbReference type="Gene3D" id="1.10.3210.10">
    <property type="entry name" value="Hypothetical protein af1432"/>
    <property type="match status" value="1"/>
</dbReference>
<feature type="domain" description="HD/PDEase" evidence="13">
    <location>
        <begin position="55"/>
        <end position="173"/>
    </location>
</feature>
<evidence type="ECO:0000256" key="4">
    <source>
        <dbReference type="ARBA" id="ARBA00001946"/>
    </source>
</evidence>
<dbReference type="EC" id="3.1.3.89" evidence="8"/>
<comment type="catalytic activity">
    <reaction evidence="1">
        <text>a 2'-deoxyribonucleoside 5'-phosphate + H2O = a 2'-deoxyribonucleoside + phosphate</text>
        <dbReference type="Rhea" id="RHEA:36167"/>
        <dbReference type="ChEBI" id="CHEBI:15377"/>
        <dbReference type="ChEBI" id="CHEBI:18274"/>
        <dbReference type="ChEBI" id="CHEBI:43474"/>
        <dbReference type="ChEBI" id="CHEBI:65317"/>
        <dbReference type="EC" id="3.1.3.89"/>
    </reaction>
</comment>
<comment type="function">
    <text evidence="5">Catalyzes the dephosphorylation of the nucleoside 5'-monophosphates deoxyadenosine monophosphate (dAMP), deoxycytidine monophosphate (dCMP), deoxyguanosine monophosphate (dGMP) and deoxythymidine monophosphate (dTMP).</text>
</comment>
<keyword evidence="15" id="KW-1185">Reference proteome</keyword>
<dbReference type="STRING" id="45607.A0A2T0FCW0"/>
<dbReference type="InterPro" id="IPR039356">
    <property type="entry name" value="YfbR/HDDC2"/>
</dbReference>
<evidence type="ECO:0000256" key="2">
    <source>
        <dbReference type="ARBA" id="ARBA00001936"/>
    </source>
</evidence>
<comment type="cofactor">
    <cofactor evidence="2">
        <name>Mn(2+)</name>
        <dbReference type="ChEBI" id="CHEBI:29035"/>
    </cofactor>
</comment>